<dbReference type="GO" id="GO:0003677">
    <property type="term" value="F:DNA binding"/>
    <property type="evidence" value="ECO:0007669"/>
    <property type="project" value="UniProtKB-KW"/>
</dbReference>
<feature type="domain" description="HTH gntR-type" evidence="8">
    <location>
        <begin position="12"/>
        <end position="80"/>
    </location>
</feature>
<evidence type="ECO:0000256" key="6">
    <source>
        <dbReference type="ARBA" id="ARBA00023125"/>
    </source>
</evidence>
<organism evidence="9 10">
    <name type="scientific">Paenibacillus soyae</name>
    <dbReference type="NCBI Taxonomy" id="2969249"/>
    <lineage>
        <taxon>Bacteria</taxon>
        <taxon>Bacillati</taxon>
        <taxon>Bacillota</taxon>
        <taxon>Bacilli</taxon>
        <taxon>Bacillales</taxon>
        <taxon>Paenibacillaceae</taxon>
        <taxon>Paenibacillus</taxon>
    </lineage>
</organism>
<comment type="similarity">
    <text evidence="2">In the C-terminal section; belongs to the class-I pyridoxal-phosphate-dependent aminotransferase family.</text>
</comment>
<proteinExistence type="inferred from homology"/>
<dbReference type="PROSITE" id="PS50949">
    <property type="entry name" value="HTH_GNTR"/>
    <property type="match status" value="1"/>
</dbReference>
<keyword evidence="10" id="KW-1185">Reference proteome</keyword>
<dbReference type="RefSeq" id="WP_257442434.1">
    <property type="nucleotide sequence ID" value="NZ_JANIPJ010000002.1"/>
</dbReference>
<dbReference type="EMBL" id="JANIPJ010000002">
    <property type="protein sequence ID" value="MCR2802729.1"/>
    <property type="molecule type" value="Genomic_DNA"/>
</dbReference>
<dbReference type="PANTHER" id="PTHR46577">
    <property type="entry name" value="HTH-TYPE TRANSCRIPTIONAL REGULATORY PROTEIN GABR"/>
    <property type="match status" value="1"/>
</dbReference>
<dbReference type="Pfam" id="PF00155">
    <property type="entry name" value="Aminotran_1_2"/>
    <property type="match status" value="1"/>
</dbReference>
<evidence type="ECO:0000256" key="4">
    <source>
        <dbReference type="ARBA" id="ARBA00022898"/>
    </source>
</evidence>
<keyword evidence="6" id="KW-0238">DNA-binding</keyword>
<comment type="caution">
    <text evidence="9">The sequence shown here is derived from an EMBL/GenBank/DDBJ whole genome shotgun (WGS) entry which is preliminary data.</text>
</comment>
<dbReference type="GO" id="GO:0008483">
    <property type="term" value="F:transaminase activity"/>
    <property type="evidence" value="ECO:0007669"/>
    <property type="project" value="UniProtKB-KW"/>
</dbReference>
<evidence type="ECO:0000256" key="5">
    <source>
        <dbReference type="ARBA" id="ARBA00023015"/>
    </source>
</evidence>
<reference evidence="9" key="1">
    <citation type="submission" date="2022-08" db="EMBL/GenBank/DDBJ databases">
        <title>The genomic sequence of strain Paenibacillus sp. SCIV0701.</title>
        <authorList>
            <person name="Zhao H."/>
        </authorList>
    </citation>
    <scope>NUCLEOTIDE SEQUENCE</scope>
    <source>
        <strain evidence="9">SCIV0701</strain>
    </source>
</reference>
<dbReference type="SUPFAM" id="SSF53383">
    <property type="entry name" value="PLP-dependent transferases"/>
    <property type="match status" value="1"/>
</dbReference>
<dbReference type="InterPro" id="IPR015421">
    <property type="entry name" value="PyrdxlP-dep_Trfase_major"/>
</dbReference>
<dbReference type="SMART" id="SM00345">
    <property type="entry name" value="HTH_GNTR"/>
    <property type="match status" value="1"/>
</dbReference>
<keyword evidence="3 9" id="KW-0032">Aminotransferase</keyword>
<evidence type="ECO:0000256" key="3">
    <source>
        <dbReference type="ARBA" id="ARBA00022576"/>
    </source>
</evidence>
<evidence type="ECO:0000313" key="9">
    <source>
        <dbReference type="EMBL" id="MCR2802729.1"/>
    </source>
</evidence>
<keyword evidence="5" id="KW-0805">Transcription regulation</keyword>
<protein>
    <submittedName>
        <fullName evidence="9">PLP-dependent aminotransferase family protein</fullName>
    </submittedName>
</protein>
<keyword evidence="7" id="KW-0804">Transcription</keyword>
<dbReference type="Gene3D" id="3.40.640.10">
    <property type="entry name" value="Type I PLP-dependent aspartate aminotransferase-like (Major domain)"/>
    <property type="match status" value="1"/>
</dbReference>
<dbReference type="PANTHER" id="PTHR46577:SF1">
    <property type="entry name" value="HTH-TYPE TRANSCRIPTIONAL REGULATORY PROTEIN GABR"/>
    <property type="match status" value="1"/>
</dbReference>
<sequence length="475" mass="53153">MYGISIDRRAELSVTRQICDLLRQMIESGRLPAGTRLLPTRVLAKEWGIARNGIIEVYEQLTAEGYLEGRVGAGTYVAEGITPVPRKSEAPAPAPSKAALSDGVRTRDLIDFASGVPDDESFPRSAWAKELRYAAESISEDSLGYGSIQGSMELREVIRDYVFRTKGIICEADQIIIVSGASEAIMLIAHSLASEFRSVYLEDPTIGFTQDIFRALNYTVIPVEVDQHGMAVDTLSRLEACHLMLLTPSHQFPTGSLLSIQRRQQAIRMAAESEAYLIEDDYDSEFRLKGVPVPPLQTLAPDRVLHVGTFSKTLTPSIRIGYAIVPPHLTERLLETKEMLNLYTPFVIQKALSRFIRGGHLDRHIHAMKKEYRKRRALLKEQLRQAFGENAALLGDEAGMHLQVCFQPASLYSGIDWEKSVLFGVRVDPADDYRLRKPGKSEPRIVLGYGNLYEERIVEGVRRLASFVRAQIRLP</sequence>
<keyword evidence="4" id="KW-0663">Pyridoxal phosphate</keyword>
<accession>A0A9X2S6Y2</accession>
<dbReference type="InterPro" id="IPR015424">
    <property type="entry name" value="PyrdxlP-dep_Trfase"/>
</dbReference>
<gene>
    <name evidence="9" type="ORF">NQZ67_02435</name>
</gene>
<dbReference type="GO" id="GO:0003700">
    <property type="term" value="F:DNA-binding transcription factor activity"/>
    <property type="evidence" value="ECO:0007669"/>
    <property type="project" value="InterPro"/>
</dbReference>
<evidence type="ECO:0000313" key="10">
    <source>
        <dbReference type="Proteomes" id="UP001141950"/>
    </source>
</evidence>
<dbReference type="InterPro" id="IPR004839">
    <property type="entry name" value="Aminotransferase_I/II_large"/>
</dbReference>
<dbReference type="Proteomes" id="UP001141950">
    <property type="component" value="Unassembled WGS sequence"/>
</dbReference>
<dbReference type="SUPFAM" id="SSF46785">
    <property type="entry name" value="Winged helix' DNA-binding domain"/>
    <property type="match status" value="1"/>
</dbReference>
<dbReference type="AlphaFoldDB" id="A0A9X2S6Y2"/>
<keyword evidence="3 9" id="KW-0808">Transferase</keyword>
<evidence type="ECO:0000259" key="8">
    <source>
        <dbReference type="PROSITE" id="PS50949"/>
    </source>
</evidence>
<dbReference type="GO" id="GO:0030170">
    <property type="term" value="F:pyridoxal phosphate binding"/>
    <property type="evidence" value="ECO:0007669"/>
    <property type="project" value="InterPro"/>
</dbReference>
<evidence type="ECO:0000256" key="1">
    <source>
        <dbReference type="ARBA" id="ARBA00001933"/>
    </source>
</evidence>
<dbReference type="CDD" id="cd00609">
    <property type="entry name" value="AAT_like"/>
    <property type="match status" value="1"/>
</dbReference>
<dbReference type="Gene3D" id="1.10.10.10">
    <property type="entry name" value="Winged helix-like DNA-binding domain superfamily/Winged helix DNA-binding domain"/>
    <property type="match status" value="1"/>
</dbReference>
<name>A0A9X2S6Y2_9BACL</name>
<dbReference type="InterPro" id="IPR051446">
    <property type="entry name" value="HTH_trans_reg/aminotransferase"/>
</dbReference>
<dbReference type="Pfam" id="PF00392">
    <property type="entry name" value="GntR"/>
    <property type="match status" value="1"/>
</dbReference>
<evidence type="ECO:0000256" key="7">
    <source>
        <dbReference type="ARBA" id="ARBA00023163"/>
    </source>
</evidence>
<dbReference type="InterPro" id="IPR000524">
    <property type="entry name" value="Tscrpt_reg_HTH_GntR"/>
</dbReference>
<dbReference type="InterPro" id="IPR036390">
    <property type="entry name" value="WH_DNA-bd_sf"/>
</dbReference>
<dbReference type="InterPro" id="IPR036388">
    <property type="entry name" value="WH-like_DNA-bd_sf"/>
</dbReference>
<comment type="cofactor">
    <cofactor evidence="1">
        <name>pyridoxal 5'-phosphate</name>
        <dbReference type="ChEBI" id="CHEBI:597326"/>
    </cofactor>
</comment>
<evidence type="ECO:0000256" key="2">
    <source>
        <dbReference type="ARBA" id="ARBA00005384"/>
    </source>
</evidence>
<dbReference type="CDD" id="cd07377">
    <property type="entry name" value="WHTH_GntR"/>
    <property type="match status" value="1"/>
</dbReference>